<dbReference type="UniPathway" id="UPA00282"/>
<keyword evidence="8 11" id="KW-0443">Lipid metabolism</keyword>
<dbReference type="GO" id="GO:0004144">
    <property type="term" value="F:diacylglycerol O-acyltransferase activity"/>
    <property type="evidence" value="ECO:0007669"/>
    <property type="project" value="UniProtKB-EC"/>
</dbReference>
<dbReference type="Proteomes" id="UP000535890">
    <property type="component" value="Unassembled WGS sequence"/>
</dbReference>
<keyword evidence="5 11" id="KW-0444">Lipid biosynthesis</keyword>
<comment type="pathway">
    <text evidence="2">Lipid metabolism.</text>
</comment>
<dbReference type="InterPro" id="IPR045034">
    <property type="entry name" value="O-acyltransferase_WSD1-like"/>
</dbReference>
<accession>A0A7Y9E2D6</accession>
<evidence type="ECO:0000256" key="2">
    <source>
        <dbReference type="ARBA" id="ARBA00005189"/>
    </source>
</evidence>
<evidence type="ECO:0000256" key="3">
    <source>
        <dbReference type="ARBA" id="ARBA00009587"/>
    </source>
</evidence>
<keyword evidence="6 11" id="KW-0808">Transferase</keyword>
<evidence type="ECO:0000256" key="1">
    <source>
        <dbReference type="ARBA" id="ARBA00004771"/>
    </source>
</evidence>
<evidence type="ECO:0000256" key="8">
    <source>
        <dbReference type="ARBA" id="ARBA00023098"/>
    </source>
</evidence>
<evidence type="ECO:0000313" key="15">
    <source>
        <dbReference type="EMBL" id="NYD39911.1"/>
    </source>
</evidence>
<comment type="pathway">
    <text evidence="1 11">Glycerolipid metabolism; triacylglycerol biosynthesis.</text>
</comment>
<keyword evidence="16" id="KW-1185">Reference proteome</keyword>
<keyword evidence="7 11" id="KW-0319">Glycerol metabolism</keyword>
<feature type="domain" description="O-acyltransferase WSD1-like N-terminal" evidence="13">
    <location>
        <begin position="5"/>
        <end position="285"/>
    </location>
</feature>
<dbReference type="EMBL" id="JACCBN010000001">
    <property type="protein sequence ID" value="NYD39911.1"/>
    <property type="molecule type" value="Genomic_DNA"/>
</dbReference>
<feature type="domain" description="O-acyltransferase WSD1 C-terminal" evidence="14">
    <location>
        <begin position="322"/>
        <end position="467"/>
    </location>
</feature>
<organism evidence="15 16">
    <name type="scientific">Actinomycetospora corticicola</name>
    <dbReference type="NCBI Taxonomy" id="663602"/>
    <lineage>
        <taxon>Bacteria</taxon>
        <taxon>Bacillati</taxon>
        <taxon>Actinomycetota</taxon>
        <taxon>Actinomycetes</taxon>
        <taxon>Pseudonocardiales</taxon>
        <taxon>Pseudonocardiaceae</taxon>
        <taxon>Actinomycetospora</taxon>
    </lineage>
</organism>
<dbReference type="GO" id="GO:0001666">
    <property type="term" value="P:response to hypoxia"/>
    <property type="evidence" value="ECO:0007669"/>
    <property type="project" value="TreeGrafter"/>
</dbReference>
<evidence type="ECO:0000256" key="6">
    <source>
        <dbReference type="ARBA" id="ARBA00022679"/>
    </source>
</evidence>
<evidence type="ECO:0000256" key="9">
    <source>
        <dbReference type="ARBA" id="ARBA00023315"/>
    </source>
</evidence>
<comment type="catalytic activity">
    <reaction evidence="10 11">
        <text>an acyl-CoA + a 1,2-diacyl-sn-glycerol = a triacyl-sn-glycerol + CoA</text>
        <dbReference type="Rhea" id="RHEA:10868"/>
        <dbReference type="ChEBI" id="CHEBI:17815"/>
        <dbReference type="ChEBI" id="CHEBI:57287"/>
        <dbReference type="ChEBI" id="CHEBI:58342"/>
        <dbReference type="ChEBI" id="CHEBI:64615"/>
        <dbReference type="EC" id="2.3.1.20"/>
    </reaction>
</comment>
<dbReference type="Pfam" id="PF03007">
    <property type="entry name" value="WS_DGAT_cat"/>
    <property type="match status" value="1"/>
</dbReference>
<reference evidence="15 16" key="1">
    <citation type="submission" date="2020-07" db="EMBL/GenBank/DDBJ databases">
        <title>Sequencing the genomes of 1000 actinobacteria strains.</title>
        <authorList>
            <person name="Klenk H.-P."/>
        </authorList>
    </citation>
    <scope>NUCLEOTIDE SEQUENCE [LARGE SCALE GENOMIC DNA]</scope>
    <source>
        <strain evidence="15 16">DSM 45772</strain>
    </source>
</reference>
<dbReference type="GO" id="GO:0071731">
    <property type="term" value="P:response to nitric oxide"/>
    <property type="evidence" value="ECO:0007669"/>
    <property type="project" value="TreeGrafter"/>
</dbReference>
<dbReference type="SUPFAM" id="SSF52777">
    <property type="entry name" value="CoA-dependent acyltransferases"/>
    <property type="match status" value="1"/>
</dbReference>
<comment type="caution">
    <text evidence="15">The sequence shown here is derived from an EMBL/GenBank/DDBJ whole genome shotgun (WGS) entry which is preliminary data.</text>
</comment>
<evidence type="ECO:0000259" key="13">
    <source>
        <dbReference type="Pfam" id="PF03007"/>
    </source>
</evidence>
<evidence type="ECO:0000259" key="14">
    <source>
        <dbReference type="Pfam" id="PF06974"/>
    </source>
</evidence>
<evidence type="ECO:0000256" key="7">
    <source>
        <dbReference type="ARBA" id="ARBA00022798"/>
    </source>
</evidence>
<gene>
    <name evidence="15" type="ORF">BJ983_006013</name>
</gene>
<protein>
    <recommendedName>
        <fullName evidence="4 11">Diacylglycerol O-acyltransferase</fullName>
        <ecNumber evidence="4 11">2.3.1.20</ecNumber>
    </recommendedName>
</protein>
<dbReference type="GO" id="GO:0006071">
    <property type="term" value="P:glycerol metabolic process"/>
    <property type="evidence" value="ECO:0007669"/>
    <property type="project" value="UniProtKB-KW"/>
</dbReference>
<dbReference type="RefSeq" id="WP_179797185.1">
    <property type="nucleotide sequence ID" value="NZ_BAABHP010000002.1"/>
</dbReference>
<dbReference type="PANTHER" id="PTHR31650">
    <property type="entry name" value="O-ACYLTRANSFERASE (WSD1-LIKE) FAMILY PROTEIN"/>
    <property type="match status" value="1"/>
</dbReference>
<dbReference type="InterPro" id="IPR009721">
    <property type="entry name" value="O-acyltransferase_WSD1_C"/>
</dbReference>
<dbReference type="PANTHER" id="PTHR31650:SF1">
    <property type="entry name" value="WAX ESTER SYNTHASE_DIACYLGLYCEROL ACYLTRANSFERASE 4-RELATED"/>
    <property type="match status" value="1"/>
</dbReference>
<sequence length="476" mass="52080">MGVMSFRDSMFLLAESREHPTHVGSLLLFDRPEDAGPDFLSDLHRRLVSDRTVAPLFARRAVRTVGTLGQWAWEPDEDLDLEYHVRLSALPRPGRIRELLELVSRLHGTLLDRHRPLWEFHLIEGVEGDRFAAYFKFHHAMMDGVTGARHLQKTLSTDPEDLDTPPFWQVDPRSRKKKPSTEVATRETGVLERVGSAVTESARTVASAVADTVRTTNSALGVAPVLANAFYEGLAHRDTALPFEAPHSMLNVPITGARRFAAESWPIKRIQRVRERTGSTVNDIVLAMCSGALRRYMLELDELPDRSLVAALPVSLGTTGSGNQLGAILVTLATDEPDPGVRLERIKASTKAAKGNLDQRDPMAVAALSLAVAAPLPLGTVPGLSSVINPGFNLIISNVPGPKDPLYWVGAKLSGLYPVSIPLDGQALNMTVFSYADNMEFGLTGDRRAVPRLQKLLTYLEESLVELEDVADAADG</sequence>
<dbReference type="EC" id="2.3.1.20" evidence="4 11"/>
<dbReference type="GO" id="GO:0005886">
    <property type="term" value="C:plasma membrane"/>
    <property type="evidence" value="ECO:0007669"/>
    <property type="project" value="TreeGrafter"/>
</dbReference>
<dbReference type="GO" id="GO:0019432">
    <property type="term" value="P:triglyceride biosynthetic process"/>
    <property type="evidence" value="ECO:0007669"/>
    <property type="project" value="UniProtKB-UniPathway"/>
</dbReference>
<evidence type="ECO:0000256" key="11">
    <source>
        <dbReference type="RuleBase" id="RU361241"/>
    </source>
</evidence>
<dbReference type="NCBIfam" id="TIGR02946">
    <property type="entry name" value="acyl_WS_DGAT"/>
    <property type="match status" value="1"/>
</dbReference>
<evidence type="ECO:0000256" key="5">
    <source>
        <dbReference type="ARBA" id="ARBA00022516"/>
    </source>
</evidence>
<dbReference type="InterPro" id="IPR004255">
    <property type="entry name" value="O-acyltransferase_WSD1_N"/>
</dbReference>
<dbReference type="InterPro" id="IPR014292">
    <property type="entry name" value="Acyl_transf_WS/DGAT"/>
</dbReference>
<name>A0A7Y9E2D6_9PSEU</name>
<dbReference type="Pfam" id="PF06974">
    <property type="entry name" value="WS_DGAT_C"/>
    <property type="match status" value="1"/>
</dbReference>
<keyword evidence="9 11" id="KW-0012">Acyltransferase</keyword>
<evidence type="ECO:0000256" key="12">
    <source>
        <dbReference type="SAM" id="MobiDB-lite"/>
    </source>
</evidence>
<evidence type="ECO:0000313" key="16">
    <source>
        <dbReference type="Proteomes" id="UP000535890"/>
    </source>
</evidence>
<evidence type="ECO:0000256" key="4">
    <source>
        <dbReference type="ARBA" id="ARBA00013244"/>
    </source>
</evidence>
<dbReference type="AlphaFoldDB" id="A0A7Y9E2D6"/>
<dbReference type="GO" id="GO:0051701">
    <property type="term" value="P:biological process involved in interaction with host"/>
    <property type="evidence" value="ECO:0007669"/>
    <property type="project" value="TreeGrafter"/>
</dbReference>
<feature type="region of interest" description="Disordered" evidence="12">
    <location>
        <begin position="156"/>
        <end position="183"/>
    </location>
</feature>
<comment type="similarity">
    <text evidence="3 11">Belongs to the long-chain O-acyltransferase family.</text>
</comment>
<proteinExistence type="inferred from homology"/>
<evidence type="ECO:0000256" key="10">
    <source>
        <dbReference type="ARBA" id="ARBA00048109"/>
    </source>
</evidence>